<evidence type="ECO:0000313" key="4">
    <source>
        <dbReference type="Proteomes" id="UP001595767"/>
    </source>
</evidence>
<dbReference type="Proteomes" id="UP001595767">
    <property type="component" value="Unassembled WGS sequence"/>
</dbReference>
<evidence type="ECO:0000259" key="2">
    <source>
        <dbReference type="Pfam" id="PF08327"/>
    </source>
</evidence>
<keyword evidence="4" id="KW-1185">Reference proteome</keyword>
<dbReference type="InterPro" id="IPR013538">
    <property type="entry name" value="ASHA1/2-like_C"/>
</dbReference>
<reference evidence="4" key="1">
    <citation type="journal article" date="2019" name="Int. J. Syst. Evol. Microbiol.">
        <title>The Global Catalogue of Microorganisms (GCM) 10K type strain sequencing project: providing services to taxonomists for standard genome sequencing and annotation.</title>
        <authorList>
            <consortium name="The Broad Institute Genomics Platform"/>
            <consortium name="The Broad Institute Genome Sequencing Center for Infectious Disease"/>
            <person name="Wu L."/>
            <person name="Ma J."/>
        </authorList>
    </citation>
    <scope>NUCLEOTIDE SEQUENCE [LARGE SCALE GENOMIC DNA]</scope>
    <source>
        <strain evidence="4">CGMCC 4.7204</strain>
    </source>
</reference>
<name>A0ABV8L7S3_9NOCA</name>
<dbReference type="EMBL" id="JBHSBA010000007">
    <property type="protein sequence ID" value="MFC4126841.1"/>
    <property type="molecule type" value="Genomic_DNA"/>
</dbReference>
<accession>A0ABV8L7S3</accession>
<comment type="caution">
    <text evidence="3">The sequence shown here is derived from an EMBL/GenBank/DDBJ whole genome shotgun (WGS) entry which is preliminary data.</text>
</comment>
<dbReference type="Pfam" id="PF08327">
    <property type="entry name" value="AHSA1"/>
    <property type="match status" value="1"/>
</dbReference>
<dbReference type="SUPFAM" id="SSF55961">
    <property type="entry name" value="Bet v1-like"/>
    <property type="match status" value="1"/>
</dbReference>
<dbReference type="InterPro" id="IPR023393">
    <property type="entry name" value="START-like_dom_sf"/>
</dbReference>
<feature type="domain" description="Activator of Hsp90 ATPase homologue 1/2-like C-terminal" evidence="2">
    <location>
        <begin position="26"/>
        <end position="140"/>
    </location>
</feature>
<evidence type="ECO:0000313" key="3">
    <source>
        <dbReference type="EMBL" id="MFC4126841.1"/>
    </source>
</evidence>
<gene>
    <name evidence="3" type="ORF">ACFOW8_18045</name>
</gene>
<dbReference type="Gene3D" id="3.30.530.20">
    <property type="match status" value="1"/>
</dbReference>
<organism evidence="3 4">
    <name type="scientific">Nocardia rhizosphaerae</name>
    <dbReference type="NCBI Taxonomy" id="1691571"/>
    <lineage>
        <taxon>Bacteria</taxon>
        <taxon>Bacillati</taxon>
        <taxon>Actinomycetota</taxon>
        <taxon>Actinomycetes</taxon>
        <taxon>Mycobacteriales</taxon>
        <taxon>Nocardiaceae</taxon>
        <taxon>Nocardia</taxon>
    </lineage>
</organism>
<protein>
    <submittedName>
        <fullName evidence="3">SRPBCC domain-containing protein</fullName>
    </submittedName>
</protein>
<proteinExistence type="inferred from homology"/>
<sequence length="166" mass="18293">MATPTGELVPTTDGLDLVITRSLGLPIEQVWARLTDPDLTAGWYGTWTGEPGTGNTIRVQMRFEDGAPWTAMHIDDCAPPLHLGLSATDQIGLWRLEVSLLDTGAATEVRLVHHLTSEFQLAEVTQVGPGWEYYADMFVAACTNTSLPDFADYYPAMAEYYRQRAA</sequence>
<comment type="similarity">
    <text evidence="1">Belongs to the AHA1 family.</text>
</comment>
<evidence type="ECO:0000256" key="1">
    <source>
        <dbReference type="ARBA" id="ARBA00006817"/>
    </source>
</evidence>
<dbReference type="RefSeq" id="WP_378551792.1">
    <property type="nucleotide sequence ID" value="NZ_JBHSBA010000007.1"/>
</dbReference>